<dbReference type="STRING" id="930991.A0A0D0DHD0"/>
<proteinExistence type="predicted"/>
<dbReference type="InParanoid" id="A0A0D0DHD0"/>
<feature type="non-terminal residue" evidence="1">
    <location>
        <position position="154"/>
    </location>
</feature>
<evidence type="ECO:0000313" key="1">
    <source>
        <dbReference type="EMBL" id="KIK77420.1"/>
    </source>
</evidence>
<reference evidence="2" key="2">
    <citation type="submission" date="2015-01" db="EMBL/GenBank/DDBJ databases">
        <title>Evolutionary Origins and Diversification of the Mycorrhizal Mutualists.</title>
        <authorList>
            <consortium name="DOE Joint Genome Institute"/>
            <consortium name="Mycorrhizal Genomics Consortium"/>
            <person name="Kohler A."/>
            <person name="Kuo A."/>
            <person name="Nagy L.G."/>
            <person name="Floudas D."/>
            <person name="Copeland A."/>
            <person name="Barry K.W."/>
            <person name="Cichocki N."/>
            <person name="Veneault-Fourrey C."/>
            <person name="LaButti K."/>
            <person name="Lindquist E.A."/>
            <person name="Lipzen A."/>
            <person name="Lundell T."/>
            <person name="Morin E."/>
            <person name="Murat C."/>
            <person name="Riley R."/>
            <person name="Ohm R."/>
            <person name="Sun H."/>
            <person name="Tunlid A."/>
            <person name="Henrissat B."/>
            <person name="Grigoriev I.V."/>
            <person name="Hibbett D.S."/>
            <person name="Martin F."/>
        </authorList>
    </citation>
    <scope>NUCLEOTIDE SEQUENCE [LARGE SCALE GENOMIC DNA]</scope>
    <source>
        <strain evidence="2">Ve08.2h10</strain>
    </source>
</reference>
<dbReference type="InterPro" id="IPR041078">
    <property type="entry name" value="Plavaka"/>
</dbReference>
<sequence>PDILHQLVKGTFKDHLVEWVGKYLEQVHGKTGTKNILADIDQQIAAAPPFPGLWCFPDGHNFSQWTGDNSKALMKVYLSAIEGHIPDDVEHTFHAFLEFCYIVRQNVIMDQTLAELRDALAQFHQYQEIFRMTGVCFDFSLPHQHSMLHYDLLI</sequence>
<protein>
    <submittedName>
        <fullName evidence="1">Uncharacterized protein</fullName>
    </submittedName>
</protein>
<dbReference type="AlphaFoldDB" id="A0A0D0DHD0"/>
<organism evidence="1 2">
    <name type="scientific">Paxillus rubicundulus Ve08.2h10</name>
    <dbReference type="NCBI Taxonomy" id="930991"/>
    <lineage>
        <taxon>Eukaryota</taxon>
        <taxon>Fungi</taxon>
        <taxon>Dikarya</taxon>
        <taxon>Basidiomycota</taxon>
        <taxon>Agaricomycotina</taxon>
        <taxon>Agaricomycetes</taxon>
        <taxon>Agaricomycetidae</taxon>
        <taxon>Boletales</taxon>
        <taxon>Paxilineae</taxon>
        <taxon>Paxillaceae</taxon>
        <taxon>Paxillus</taxon>
    </lineage>
</organism>
<dbReference type="EMBL" id="KN826996">
    <property type="protein sequence ID" value="KIK77420.1"/>
    <property type="molecule type" value="Genomic_DNA"/>
</dbReference>
<dbReference type="Proteomes" id="UP000054538">
    <property type="component" value="Unassembled WGS sequence"/>
</dbReference>
<accession>A0A0D0DHD0</accession>
<reference evidence="1 2" key="1">
    <citation type="submission" date="2014-04" db="EMBL/GenBank/DDBJ databases">
        <authorList>
            <consortium name="DOE Joint Genome Institute"/>
            <person name="Kuo A."/>
            <person name="Kohler A."/>
            <person name="Jargeat P."/>
            <person name="Nagy L.G."/>
            <person name="Floudas D."/>
            <person name="Copeland A."/>
            <person name="Barry K.W."/>
            <person name="Cichocki N."/>
            <person name="Veneault-Fourrey C."/>
            <person name="LaButti K."/>
            <person name="Lindquist E.A."/>
            <person name="Lipzen A."/>
            <person name="Lundell T."/>
            <person name="Morin E."/>
            <person name="Murat C."/>
            <person name="Sun H."/>
            <person name="Tunlid A."/>
            <person name="Henrissat B."/>
            <person name="Grigoriev I.V."/>
            <person name="Hibbett D.S."/>
            <person name="Martin F."/>
            <person name="Nordberg H.P."/>
            <person name="Cantor M.N."/>
            <person name="Hua S.X."/>
        </authorList>
    </citation>
    <scope>NUCLEOTIDE SEQUENCE [LARGE SCALE GENOMIC DNA]</scope>
    <source>
        <strain evidence="1 2">Ve08.2h10</strain>
    </source>
</reference>
<keyword evidence="2" id="KW-1185">Reference proteome</keyword>
<gene>
    <name evidence="1" type="ORF">PAXRUDRAFT_166917</name>
</gene>
<dbReference type="OrthoDB" id="3199698at2759"/>
<dbReference type="HOGENOM" id="CLU_006344_6_1_1"/>
<feature type="non-terminal residue" evidence="1">
    <location>
        <position position="1"/>
    </location>
</feature>
<evidence type="ECO:0000313" key="2">
    <source>
        <dbReference type="Proteomes" id="UP000054538"/>
    </source>
</evidence>
<dbReference type="Pfam" id="PF18759">
    <property type="entry name" value="Plavaka"/>
    <property type="match status" value="1"/>
</dbReference>
<name>A0A0D0DHD0_9AGAM</name>